<reference evidence="3 4" key="1">
    <citation type="submission" date="2019-03" db="EMBL/GenBank/DDBJ databases">
        <title>Genomic Encyclopedia of Type Strains, Phase IV (KMG-IV): sequencing the most valuable type-strain genomes for metagenomic binning, comparative biology and taxonomic classification.</title>
        <authorList>
            <person name="Goeker M."/>
        </authorList>
    </citation>
    <scope>NUCLEOTIDE SEQUENCE [LARGE SCALE GENOMIC DNA]</scope>
    <source>
        <strain evidence="3 4">DSM 16998</strain>
    </source>
</reference>
<dbReference type="InterPro" id="IPR027065">
    <property type="entry name" value="Lon_Prtase"/>
</dbReference>
<gene>
    <name evidence="3" type="ORF">DES47_11647</name>
</gene>
<keyword evidence="3" id="KW-0378">Hydrolase</keyword>
<organism evidence="3 4">
    <name type="scientific">Roseateles toxinivorans</name>
    <dbReference type="NCBI Taxonomy" id="270368"/>
    <lineage>
        <taxon>Bacteria</taxon>
        <taxon>Pseudomonadati</taxon>
        <taxon>Pseudomonadota</taxon>
        <taxon>Betaproteobacteria</taxon>
        <taxon>Burkholderiales</taxon>
        <taxon>Sphaerotilaceae</taxon>
        <taxon>Roseateles</taxon>
    </lineage>
</organism>
<dbReference type="Pfam" id="PF00004">
    <property type="entry name" value="AAA"/>
    <property type="match status" value="1"/>
</dbReference>
<dbReference type="InParanoid" id="A0A4R6QE03"/>
<dbReference type="InterPro" id="IPR003593">
    <property type="entry name" value="AAA+_ATPase"/>
</dbReference>
<comment type="caution">
    <text evidence="3">The sequence shown here is derived from an EMBL/GenBank/DDBJ whole genome shotgun (WGS) entry which is preliminary data.</text>
</comment>
<dbReference type="InterPro" id="IPR027417">
    <property type="entry name" value="P-loop_NTPase"/>
</dbReference>
<dbReference type="Gene3D" id="3.40.50.300">
    <property type="entry name" value="P-loop containing nucleotide triphosphate hydrolases"/>
    <property type="match status" value="1"/>
</dbReference>
<dbReference type="SUPFAM" id="SSF52540">
    <property type="entry name" value="P-loop containing nucleoside triphosphate hydrolases"/>
    <property type="match status" value="1"/>
</dbReference>
<feature type="domain" description="AAA+ ATPase" evidence="2">
    <location>
        <begin position="171"/>
        <end position="321"/>
    </location>
</feature>
<keyword evidence="4" id="KW-1185">Reference proteome</keyword>
<dbReference type="SMART" id="SM00382">
    <property type="entry name" value="AAA"/>
    <property type="match status" value="1"/>
</dbReference>
<dbReference type="OrthoDB" id="8552455at2"/>
<protein>
    <submittedName>
        <fullName evidence="3">ATP-dependent Lon protease</fullName>
    </submittedName>
</protein>
<dbReference type="GO" id="GO:0016887">
    <property type="term" value="F:ATP hydrolysis activity"/>
    <property type="evidence" value="ECO:0007669"/>
    <property type="project" value="InterPro"/>
</dbReference>
<accession>A0A4R6QE03</accession>
<dbReference type="RefSeq" id="WP_133703942.1">
    <property type="nucleotide sequence ID" value="NZ_SNXS01000016.1"/>
</dbReference>
<proteinExistence type="predicted"/>
<dbReference type="AlphaFoldDB" id="A0A4R6QE03"/>
<evidence type="ECO:0000313" key="3">
    <source>
        <dbReference type="EMBL" id="TDP60447.1"/>
    </source>
</evidence>
<dbReference type="Proteomes" id="UP000295361">
    <property type="component" value="Unassembled WGS sequence"/>
</dbReference>
<feature type="region of interest" description="Disordered" evidence="1">
    <location>
        <begin position="45"/>
        <end position="75"/>
    </location>
</feature>
<sequence length="402" mass="44009">MSDSLPNGYAYFRVGKHALLVVPHAVAVEAEAALELARQRKVDEQLAQRQAEDAQGPAQTIDATPAPPLTPGRAEQAAPGFHRVLPRYAELEDARANKDLNSKTSDIEVRLRLDQIQRQLLQRGPDRMIARPANWPAAMDELEQALPNFRAPIELLRDTLALADAASTSVRIPPMLLLGPPGVGKTYFSHRVAELLGAPHASIAFDQPSAGSQLRGSDKFWSNTETGLLFNLICLGEAANPVILLDELDKSCLGSNRREIDPLSQLHGVLEPQTARCITDISVDIEFDASLVTYIATANSIQGMGSPLVSRFEVFDIGPPDARDAVQVAGQVIQAVLQRLGLQDRMGFDRRCAYVLARLSPRRMHRMAERLIAAALRDQRTEVTESDVWAALALDPDGPRLH</sequence>
<dbReference type="GO" id="GO:0005524">
    <property type="term" value="F:ATP binding"/>
    <property type="evidence" value="ECO:0007669"/>
    <property type="project" value="InterPro"/>
</dbReference>
<dbReference type="GO" id="GO:0030163">
    <property type="term" value="P:protein catabolic process"/>
    <property type="evidence" value="ECO:0007669"/>
    <property type="project" value="InterPro"/>
</dbReference>
<evidence type="ECO:0000256" key="1">
    <source>
        <dbReference type="SAM" id="MobiDB-lite"/>
    </source>
</evidence>
<dbReference type="GO" id="GO:0004176">
    <property type="term" value="F:ATP-dependent peptidase activity"/>
    <property type="evidence" value="ECO:0007669"/>
    <property type="project" value="InterPro"/>
</dbReference>
<name>A0A4R6QE03_9BURK</name>
<dbReference type="InterPro" id="IPR003959">
    <property type="entry name" value="ATPase_AAA_core"/>
</dbReference>
<dbReference type="EMBL" id="SNXS01000016">
    <property type="protein sequence ID" value="TDP60447.1"/>
    <property type="molecule type" value="Genomic_DNA"/>
</dbReference>
<keyword evidence="3" id="KW-0645">Protease</keyword>
<evidence type="ECO:0000259" key="2">
    <source>
        <dbReference type="SMART" id="SM00382"/>
    </source>
</evidence>
<dbReference type="GO" id="GO:0004252">
    <property type="term" value="F:serine-type endopeptidase activity"/>
    <property type="evidence" value="ECO:0007669"/>
    <property type="project" value="InterPro"/>
</dbReference>
<dbReference type="PANTHER" id="PTHR10046">
    <property type="entry name" value="ATP DEPENDENT LON PROTEASE FAMILY MEMBER"/>
    <property type="match status" value="1"/>
</dbReference>
<evidence type="ECO:0000313" key="4">
    <source>
        <dbReference type="Proteomes" id="UP000295361"/>
    </source>
</evidence>
<dbReference type="GO" id="GO:0006508">
    <property type="term" value="P:proteolysis"/>
    <property type="evidence" value="ECO:0007669"/>
    <property type="project" value="UniProtKB-KW"/>
</dbReference>